<dbReference type="GO" id="GO:0009360">
    <property type="term" value="C:DNA polymerase III complex"/>
    <property type="evidence" value="ECO:0007669"/>
    <property type="project" value="InterPro"/>
</dbReference>
<dbReference type="InterPro" id="IPR010372">
    <property type="entry name" value="DNA_pol3_delta_N"/>
</dbReference>
<name>A0A644T991_9ZZZZ</name>
<feature type="domain" description="DNA polymerase III delta N-terminal" evidence="9">
    <location>
        <begin position="19"/>
        <end position="145"/>
    </location>
</feature>
<evidence type="ECO:0000256" key="8">
    <source>
        <dbReference type="ARBA" id="ARBA00049244"/>
    </source>
</evidence>
<accession>A0A644T991</accession>
<dbReference type="Pfam" id="PF06144">
    <property type="entry name" value="DNA_pol3_delta"/>
    <property type="match status" value="1"/>
</dbReference>
<evidence type="ECO:0000256" key="4">
    <source>
        <dbReference type="ARBA" id="ARBA00022695"/>
    </source>
</evidence>
<gene>
    <name evidence="11" type="primary">yqeN_5</name>
    <name evidence="11" type="ORF">SDC9_08985</name>
</gene>
<feature type="domain" description="DNA polymerase III delta subunit-like C-terminal" evidence="10">
    <location>
        <begin position="225"/>
        <end position="340"/>
    </location>
</feature>
<dbReference type="Gene3D" id="3.40.50.300">
    <property type="entry name" value="P-loop containing nucleotide triphosphate hydrolases"/>
    <property type="match status" value="1"/>
</dbReference>
<dbReference type="GO" id="GO:0006261">
    <property type="term" value="P:DNA-templated DNA replication"/>
    <property type="evidence" value="ECO:0007669"/>
    <property type="project" value="TreeGrafter"/>
</dbReference>
<evidence type="ECO:0000259" key="9">
    <source>
        <dbReference type="Pfam" id="PF06144"/>
    </source>
</evidence>
<evidence type="ECO:0000256" key="3">
    <source>
        <dbReference type="ARBA" id="ARBA00022679"/>
    </source>
</evidence>
<dbReference type="InterPro" id="IPR027417">
    <property type="entry name" value="P-loop_NTPase"/>
</dbReference>
<comment type="similarity">
    <text evidence="7">Belongs to the DNA polymerase HolA subunit family.</text>
</comment>
<dbReference type="NCBIfam" id="TIGR01128">
    <property type="entry name" value="holA"/>
    <property type="match status" value="1"/>
</dbReference>
<evidence type="ECO:0000256" key="6">
    <source>
        <dbReference type="ARBA" id="ARBA00022932"/>
    </source>
</evidence>
<keyword evidence="4" id="KW-0548">Nucleotidyltransferase</keyword>
<evidence type="ECO:0000256" key="7">
    <source>
        <dbReference type="ARBA" id="ARBA00034754"/>
    </source>
</evidence>
<organism evidence="11">
    <name type="scientific">bioreactor metagenome</name>
    <dbReference type="NCBI Taxonomy" id="1076179"/>
    <lineage>
        <taxon>unclassified sequences</taxon>
        <taxon>metagenomes</taxon>
        <taxon>ecological metagenomes</taxon>
    </lineage>
</organism>
<evidence type="ECO:0000256" key="1">
    <source>
        <dbReference type="ARBA" id="ARBA00012417"/>
    </source>
</evidence>
<dbReference type="SUPFAM" id="SSF52540">
    <property type="entry name" value="P-loop containing nucleoside triphosphate hydrolases"/>
    <property type="match status" value="1"/>
</dbReference>
<dbReference type="InterPro" id="IPR005790">
    <property type="entry name" value="DNA_polIII_delta"/>
</dbReference>
<dbReference type="AlphaFoldDB" id="A0A644T991"/>
<dbReference type="GO" id="GO:0003677">
    <property type="term" value="F:DNA binding"/>
    <property type="evidence" value="ECO:0007669"/>
    <property type="project" value="InterPro"/>
</dbReference>
<dbReference type="Gene3D" id="1.20.272.10">
    <property type="match status" value="1"/>
</dbReference>
<evidence type="ECO:0000256" key="5">
    <source>
        <dbReference type="ARBA" id="ARBA00022705"/>
    </source>
</evidence>
<dbReference type="GO" id="GO:0003887">
    <property type="term" value="F:DNA-directed DNA polymerase activity"/>
    <property type="evidence" value="ECO:0007669"/>
    <property type="project" value="UniProtKB-KW"/>
</dbReference>
<dbReference type="Pfam" id="PF21694">
    <property type="entry name" value="DNA_pol3_delta_C"/>
    <property type="match status" value="1"/>
</dbReference>
<dbReference type="SUPFAM" id="SSF48019">
    <property type="entry name" value="post-AAA+ oligomerization domain-like"/>
    <property type="match status" value="1"/>
</dbReference>
<comment type="caution">
    <text evidence="11">The sequence shown here is derived from an EMBL/GenBank/DDBJ whole genome shotgun (WGS) entry which is preliminary data.</text>
</comment>
<dbReference type="EC" id="2.7.7.7" evidence="1"/>
<dbReference type="InterPro" id="IPR048466">
    <property type="entry name" value="DNA_pol3_delta-like_C"/>
</dbReference>
<dbReference type="PANTHER" id="PTHR34388:SF1">
    <property type="entry name" value="DNA POLYMERASE III SUBUNIT DELTA"/>
    <property type="match status" value="1"/>
</dbReference>
<evidence type="ECO:0000256" key="2">
    <source>
        <dbReference type="ARBA" id="ARBA00017703"/>
    </source>
</evidence>
<dbReference type="InterPro" id="IPR008921">
    <property type="entry name" value="DNA_pol3_clamp-load_cplx_C"/>
</dbReference>
<dbReference type="EMBL" id="VSSQ01000021">
    <property type="protein sequence ID" value="MPL63359.1"/>
    <property type="molecule type" value="Genomic_DNA"/>
</dbReference>
<evidence type="ECO:0000259" key="10">
    <source>
        <dbReference type="Pfam" id="PF21694"/>
    </source>
</evidence>
<protein>
    <recommendedName>
        <fullName evidence="2">DNA polymerase III subunit delta</fullName>
        <ecNumber evidence="1">2.7.7.7</ecNumber>
    </recommendedName>
</protein>
<dbReference type="Gene3D" id="1.10.8.60">
    <property type="match status" value="1"/>
</dbReference>
<sequence>MKHLDVLHEIKNNDIKPVYLLYGEESYLTRQVEEAIINAILGPDERDMNLTIFNQDPSVQDLTGMIETIPFMGGKNVIVVRGTALLKARKGNTDSEEQRAGGNDDLLIKTFSNMPEYSHVVLSTTEKVDKRRKLFKIIESGGRAVEMLPLKLNDVKGWLNGKLTALNKKMAPDAIEHLLGALSLMPQISLGFLDNELEKLALYSSGKVITLRDAEQVLASIPEVSVFAMIDALSQKQTGKALELLNEQLAAGDHPLRILALLVRQVRMLWQAKELGAQRLDSKTLAALLGVPPFIGEKIVRQSRNFSASALKQALLALAVTDFELKVGKADRTAIEKIIIEMCI</sequence>
<keyword evidence="5" id="KW-0235">DNA replication</keyword>
<keyword evidence="3" id="KW-0808">Transferase</keyword>
<comment type="catalytic activity">
    <reaction evidence="8">
        <text>DNA(n) + a 2'-deoxyribonucleoside 5'-triphosphate = DNA(n+1) + diphosphate</text>
        <dbReference type="Rhea" id="RHEA:22508"/>
        <dbReference type="Rhea" id="RHEA-COMP:17339"/>
        <dbReference type="Rhea" id="RHEA-COMP:17340"/>
        <dbReference type="ChEBI" id="CHEBI:33019"/>
        <dbReference type="ChEBI" id="CHEBI:61560"/>
        <dbReference type="ChEBI" id="CHEBI:173112"/>
        <dbReference type="EC" id="2.7.7.7"/>
    </reaction>
</comment>
<keyword evidence="6" id="KW-0239">DNA-directed DNA polymerase</keyword>
<proteinExistence type="inferred from homology"/>
<evidence type="ECO:0000313" key="11">
    <source>
        <dbReference type="EMBL" id="MPL63359.1"/>
    </source>
</evidence>
<reference evidence="11" key="1">
    <citation type="submission" date="2019-08" db="EMBL/GenBank/DDBJ databases">
        <authorList>
            <person name="Kucharzyk K."/>
            <person name="Murdoch R.W."/>
            <person name="Higgins S."/>
            <person name="Loffler F."/>
        </authorList>
    </citation>
    <scope>NUCLEOTIDE SEQUENCE</scope>
</reference>
<dbReference type="PANTHER" id="PTHR34388">
    <property type="entry name" value="DNA POLYMERASE III SUBUNIT DELTA"/>
    <property type="match status" value="1"/>
</dbReference>